<dbReference type="GO" id="GO:0003964">
    <property type="term" value="F:RNA-directed DNA polymerase activity"/>
    <property type="evidence" value="ECO:0007669"/>
    <property type="project" value="UniProtKB-KW"/>
</dbReference>
<name>A0A0K0FSP4_STRVS</name>
<keyword evidence="4" id="KW-0255">Endonuclease</keyword>
<dbReference type="WBParaSite" id="SVE_1402300.1">
    <property type="protein sequence ID" value="SVE_1402300.1"/>
    <property type="gene ID" value="SVE_1402300"/>
</dbReference>
<evidence type="ECO:0000313" key="9">
    <source>
        <dbReference type="WBParaSite" id="SVE_1402300.1"/>
    </source>
</evidence>
<dbReference type="CDD" id="cd09274">
    <property type="entry name" value="RNase_HI_RT_Ty3"/>
    <property type="match status" value="1"/>
</dbReference>
<organism evidence="8 9">
    <name type="scientific">Strongyloides venezuelensis</name>
    <name type="common">Threadworm</name>
    <dbReference type="NCBI Taxonomy" id="75913"/>
    <lineage>
        <taxon>Eukaryota</taxon>
        <taxon>Metazoa</taxon>
        <taxon>Ecdysozoa</taxon>
        <taxon>Nematoda</taxon>
        <taxon>Chromadorea</taxon>
        <taxon>Rhabditida</taxon>
        <taxon>Tylenchina</taxon>
        <taxon>Panagrolaimomorpha</taxon>
        <taxon>Strongyloidoidea</taxon>
        <taxon>Strongyloididae</taxon>
        <taxon>Strongyloides</taxon>
    </lineage>
</organism>
<dbReference type="Gene3D" id="3.30.420.10">
    <property type="entry name" value="Ribonuclease H-like superfamily/Ribonuclease H"/>
    <property type="match status" value="1"/>
</dbReference>
<dbReference type="InterPro" id="IPR043502">
    <property type="entry name" value="DNA/RNA_pol_sf"/>
</dbReference>
<sequence length="171" mass="20113">MKTIFRRIKRNDADLLAFKTAVELLKPKWRRMQENALDKASINNNRSLTKSEKNYPSIKLEAIALIYTLRMFKSFIYGKQTQVYTDHKPLLALIKNKNLKSILEQFQLAIMEFDVKIDYVKGPDNHIADYLSRETFNLITVIDVAFPVIINSYDTPYNINNFIYYYTAENN</sequence>
<evidence type="ECO:0000256" key="5">
    <source>
        <dbReference type="ARBA" id="ARBA00022801"/>
    </source>
</evidence>
<accession>A0A0K0FSP4</accession>
<keyword evidence="8" id="KW-1185">Reference proteome</keyword>
<dbReference type="GO" id="GO:0004519">
    <property type="term" value="F:endonuclease activity"/>
    <property type="evidence" value="ECO:0007669"/>
    <property type="project" value="UniProtKB-KW"/>
</dbReference>
<dbReference type="PANTHER" id="PTHR37984">
    <property type="entry name" value="PROTEIN CBG26694"/>
    <property type="match status" value="1"/>
</dbReference>
<keyword evidence="2" id="KW-0548">Nucleotidyltransferase</keyword>
<reference evidence="8" key="1">
    <citation type="submission" date="2014-07" db="EMBL/GenBank/DDBJ databases">
        <authorList>
            <person name="Martin A.A"/>
            <person name="De Silva N."/>
        </authorList>
    </citation>
    <scope>NUCLEOTIDE SEQUENCE</scope>
</reference>
<dbReference type="STRING" id="75913.A0A0K0FSP4"/>
<dbReference type="AlphaFoldDB" id="A0A0K0FSP4"/>
<evidence type="ECO:0000256" key="6">
    <source>
        <dbReference type="ARBA" id="ARBA00022918"/>
    </source>
</evidence>
<keyword evidence="6" id="KW-0695">RNA-directed DNA polymerase</keyword>
<keyword evidence="3" id="KW-0540">Nuclease</keyword>
<evidence type="ECO:0000259" key="7">
    <source>
        <dbReference type="Pfam" id="PF17917"/>
    </source>
</evidence>
<dbReference type="InterPro" id="IPR041373">
    <property type="entry name" value="RT_RNaseH"/>
</dbReference>
<dbReference type="InterPro" id="IPR050951">
    <property type="entry name" value="Retrovirus_Pol_polyprotein"/>
</dbReference>
<dbReference type="GO" id="GO:0016787">
    <property type="term" value="F:hydrolase activity"/>
    <property type="evidence" value="ECO:0007669"/>
    <property type="project" value="UniProtKB-KW"/>
</dbReference>
<evidence type="ECO:0000256" key="2">
    <source>
        <dbReference type="ARBA" id="ARBA00022695"/>
    </source>
</evidence>
<evidence type="ECO:0000256" key="3">
    <source>
        <dbReference type="ARBA" id="ARBA00022722"/>
    </source>
</evidence>
<dbReference type="PANTHER" id="PTHR37984:SF8">
    <property type="entry name" value="CCHC-TYPE DOMAIN-CONTAINING PROTEIN"/>
    <property type="match status" value="1"/>
</dbReference>
<evidence type="ECO:0000313" key="8">
    <source>
        <dbReference type="Proteomes" id="UP000035680"/>
    </source>
</evidence>
<keyword evidence="1" id="KW-0808">Transferase</keyword>
<keyword evidence="5" id="KW-0378">Hydrolase</keyword>
<protein>
    <submittedName>
        <fullName evidence="9">RT_RNaseH domain-containing protein</fullName>
    </submittedName>
</protein>
<reference evidence="9" key="2">
    <citation type="submission" date="2015-08" db="UniProtKB">
        <authorList>
            <consortium name="WormBaseParasite"/>
        </authorList>
    </citation>
    <scope>IDENTIFICATION</scope>
</reference>
<dbReference type="Pfam" id="PF17917">
    <property type="entry name" value="RT_RNaseH"/>
    <property type="match status" value="1"/>
</dbReference>
<proteinExistence type="predicted"/>
<dbReference type="GO" id="GO:0003676">
    <property type="term" value="F:nucleic acid binding"/>
    <property type="evidence" value="ECO:0007669"/>
    <property type="project" value="InterPro"/>
</dbReference>
<dbReference type="Proteomes" id="UP000035680">
    <property type="component" value="Unassembled WGS sequence"/>
</dbReference>
<feature type="domain" description="Reverse transcriptase RNase H-like" evidence="7">
    <location>
        <begin position="45"/>
        <end position="113"/>
    </location>
</feature>
<evidence type="ECO:0000256" key="1">
    <source>
        <dbReference type="ARBA" id="ARBA00022679"/>
    </source>
</evidence>
<evidence type="ECO:0000256" key="4">
    <source>
        <dbReference type="ARBA" id="ARBA00022759"/>
    </source>
</evidence>
<dbReference type="InterPro" id="IPR036397">
    <property type="entry name" value="RNaseH_sf"/>
</dbReference>
<dbReference type="SUPFAM" id="SSF56672">
    <property type="entry name" value="DNA/RNA polymerases"/>
    <property type="match status" value="1"/>
</dbReference>